<evidence type="ECO:0000259" key="1">
    <source>
        <dbReference type="PROSITE" id="PS50404"/>
    </source>
</evidence>
<dbReference type="InterPro" id="IPR036249">
    <property type="entry name" value="Thioredoxin-like_sf"/>
</dbReference>
<organism evidence="2 3">
    <name type="scientific">Sandarakinorhabdus glacialis</name>
    <dbReference type="NCBI Taxonomy" id="1614636"/>
    <lineage>
        <taxon>Bacteria</taxon>
        <taxon>Pseudomonadati</taxon>
        <taxon>Pseudomonadota</taxon>
        <taxon>Alphaproteobacteria</taxon>
        <taxon>Sphingomonadales</taxon>
        <taxon>Sphingosinicellaceae</taxon>
        <taxon>Sandarakinorhabdus</taxon>
    </lineage>
</organism>
<dbReference type="Pfam" id="PF13409">
    <property type="entry name" value="GST_N_2"/>
    <property type="match status" value="1"/>
</dbReference>
<keyword evidence="3" id="KW-1185">Reference proteome</keyword>
<dbReference type="Gene3D" id="1.20.1050.10">
    <property type="match status" value="1"/>
</dbReference>
<dbReference type="InterPro" id="IPR050983">
    <property type="entry name" value="GST_Omega/HSP26"/>
</dbReference>
<reference evidence="2" key="1">
    <citation type="journal article" date="2014" name="Int. J. Syst. Evol. Microbiol.">
        <title>Complete genome sequence of Corynebacterium casei LMG S-19264T (=DSM 44701T), isolated from a smear-ripened cheese.</title>
        <authorList>
            <consortium name="US DOE Joint Genome Institute (JGI-PGF)"/>
            <person name="Walter F."/>
            <person name="Albersmeier A."/>
            <person name="Kalinowski J."/>
            <person name="Ruckert C."/>
        </authorList>
    </citation>
    <scope>NUCLEOTIDE SEQUENCE</scope>
    <source>
        <strain evidence="2">CGMCC 1.15519</strain>
    </source>
</reference>
<protein>
    <submittedName>
        <fullName evidence="2">Glutathione S-transferase</fullName>
    </submittedName>
</protein>
<dbReference type="InterPro" id="IPR004045">
    <property type="entry name" value="Glutathione_S-Trfase_N"/>
</dbReference>
<name>A0A917E9S8_9SPHN</name>
<dbReference type="InterPro" id="IPR036282">
    <property type="entry name" value="Glutathione-S-Trfase_C_sf"/>
</dbReference>
<dbReference type="SUPFAM" id="SSF52833">
    <property type="entry name" value="Thioredoxin-like"/>
    <property type="match status" value="1"/>
</dbReference>
<feature type="domain" description="GST N-terminal" evidence="1">
    <location>
        <begin position="1"/>
        <end position="78"/>
    </location>
</feature>
<evidence type="ECO:0000313" key="2">
    <source>
        <dbReference type="EMBL" id="GGE14625.1"/>
    </source>
</evidence>
<dbReference type="Proteomes" id="UP000635071">
    <property type="component" value="Unassembled WGS sequence"/>
</dbReference>
<dbReference type="PANTHER" id="PTHR43968">
    <property type="match status" value="1"/>
</dbReference>
<accession>A0A917E9S8</accession>
<proteinExistence type="predicted"/>
<dbReference type="PANTHER" id="PTHR43968:SF6">
    <property type="entry name" value="GLUTATHIONE S-TRANSFERASE OMEGA"/>
    <property type="match status" value="1"/>
</dbReference>
<dbReference type="Gene3D" id="3.40.30.10">
    <property type="entry name" value="Glutaredoxin"/>
    <property type="match status" value="1"/>
</dbReference>
<reference evidence="2" key="2">
    <citation type="submission" date="2020-09" db="EMBL/GenBank/DDBJ databases">
        <authorList>
            <person name="Sun Q."/>
            <person name="Zhou Y."/>
        </authorList>
    </citation>
    <scope>NUCLEOTIDE SEQUENCE</scope>
    <source>
        <strain evidence="2">CGMCC 1.15519</strain>
    </source>
</reference>
<dbReference type="AlphaFoldDB" id="A0A917E9S8"/>
<dbReference type="GO" id="GO:0005737">
    <property type="term" value="C:cytoplasm"/>
    <property type="evidence" value="ECO:0007669"/>
    <property type="project" value="TreeGrafter"/>
</dbReference>
<dbReference type="EMBL" id="BMJM01000007">
    <property type="protein sequence ID" value="GGE14625.1"/>
    <property type="molecule type" value="Genomic_DNA"/>
</dbReference>
<evidence type="ECO:0000313" key="3">
    <source>
        <dbReference type="Proteomes" id="UP000635071"/>
    </source>
</evidence>
<sequence length="192" mass="20486">MQLLASLTSPYARRLRILIAELGLDIPVVPTAPMDNPAALLTANPLGKVPALVLGEGTAIVDSPVIAAWLLARSPTQTLMPTTGTAHWHARTTEALTDGILDAAIILRFNTGQGVTSGVWTDRQYAAIDRTLAALPARIGASPYEDICIVIACEYLDLRFAAIDWRTTQPALAALQSRLTDTPALIATRPPQ</sequence>
<comment type="caution">
    <text evidence="2">The sequence shown here is derived from an EMBL/GenBank/DDBJ whole genome shotgun (WGS) entry which is preliminary data.</text>
</comment>
<dbReference type="SUPFAM" id="SSF47616">
    <property type="entry name" value="GST C-terminal domain-like"/>
    <property type="match status" value="1"/>
</dbReference>
<dbReference type="PROSITE" id="PS50404">
    <property type="entry name" value="GST_NTER"/>
    <property type="match status" value="1"/>
</dbReference>
<gene>
    <name evidence="2" type="ORF">GCM10011529_21270</name>
</gene>